<dbReference type="PANTHER" id="PTHR33069">
    <property type="entry name" value="CHROMOSOME 7, WHOLE GENOME SHOTGUN SEQUENCE-RELATED"/>
    <property type="match status" value="1"/>
</dbReference>
<protein>
    <submittedName>
        <fullName evidence="2">Uncharacterized protein</fullName>
    </submittedName>
</protein>
<reference evidence="3" key="1">
    <citation type="submission" date="2014-03" db="EMBL/GenBank/DDBJ databases">
        <title>The Genome Sequence of Puccinia striiformis f. sp. tritici PST-78.</title>
        <authorList>
            <consortium name="The Broad Institute Genome Sequencing Platform"/>
            <person name="Cuomo C."/>
            <person name="Hulbert S."/>
            <person name="Chen X."/>
            <person name="Walker B."/>
            <person name="Young S.K."/>
            <person name="Zeng Q."/>
            <person name="Gargeya S."/>
            <person name="Fitzgerald M."/>
            <person name="Haas B."/>
            <person name="Abouelleil A."/>
            <person name="Alvarado L."/>
            <person name="Arachchi H.M."/>
            <person name="Berlin A.M."/>
            <person name="Chapman S.B."/>
            <person name="Goldberg J."/>
            <person name="Griggs A."/>
            <person name="Gujja S."/>
            <person name="Hansen M."/>
            <person name="Howarth C."/>
            <person name="Imamovic A."/>
            <person name="Larimer J."/>
            <person name="McCowan C."/>
            <person name="Montmayeur A."/>
            <person name="Murphy C."/>
            <person name="Neiman D."/>
            <person name="Pearson M."/>
            <person name="Priest M."/>
            <person name="Roberts A."/>
            <person name="Saif S."/>
            <person name="Shea T."/>
            <person name="Sisk P."/>
            <person name="Sykes S."/>
            <person name="Wortman J."/>
            <person name="Nusbaum C."/>
            <person name="Birren B."/>
        </authorList>
    </citation>
    <scope>NUCLEOTIDE SEQUENCE [LARGE SCALE GENOMIC DNA]</scope>
    <source>
        <strain evidence="3">race PST-78</strain>
    </source>
</reference>
<dbReference type="PANTHER" id="PTHR33069:SF3">
    <property type="entry name" value="DYNEIN HEAVY CHAIN TAIL DOMAIN-CONTAINING PROTEIN"/>
    <property type="match status" value="1"/>
</dbReference>
<name>A0A0L0VEE4_9BASI</name>
<proteinExistence type="predicted"/>
<evidence type="ECO:0000256" key="1">
    <source>
        <dbReference type="SAM" id="MobiDB-lite"/>
    </source>
</evidence>
<accession>A0A0L0VEE4</accession>
<feature type="region of interest" description="Disordered" evidence="1">
    <location>
        <begin position="1"/>
        <end position="34"/>
    </location>
</feature>
<keyword evidence="3" id="KW-1185">Reference proteome</keyword>
<evidence type="ECO:0000313" key="3">
    <source>
        <dbReference type="Proteomes" id="UP000054564"/>
    </source>
</evidence>
<sequence length="209" mass="23351">MGATDHATSPYHGDLSQEKRRRVGAQATDHRADDKQECSTFVDLVVNGFESSSDQCSGVMREPAKEGTPFDQLDLKRDLFAQLKSSLLPELRQHVIALTELVKLDVSLSGPTEKFGPLLTSQAGLARNILDRISSVIRILCPDGQITSFTGINDQHLNELKPYRLHGLYLELASSLFRVFRPFCSDCQDLIHRLTSSTRDHYKQDPVPS</sequence>
<dbReference type="Proteomes" id="UP000054564">
    <property type="component" value="Unassembled WGS sequence"/>
</dbReference>
<dbReference type="EMBL" id="AJIL01000065">
    <property type="protein sequence ID" value="KNE97682.1"/>
    <property type="molecule type" value="Genomic_DNA"/>
</dbReference>
<dbReference type="AlphaFoldDB" id="A0A0L0VEE4"/>
<gene>
    <name evidence="2" type="ORF">PSTG_09086</name>
</gene>
<comment type="caution">
    <text evidence="2">The sequence shown here is derived from an EMBL/GenBank/DDBJ whole genome shotgun (WGS) entry which is preliminary data.</text>
</comment>
<organism evidence="2 3">
    <name type="scientific">Puccinia striiformis f. sp. tritici PST-78</name>
    <dbReference type="NCBI Taxonomy" id="1165861"/>
    <lineage>
        <taxon>Eukaryota</taxon>
        <taxon>Fungi</taxon>
        <taxon>Dikarya</taxon>
        <taxon>Basidiomycota</taxon>
        <taxon>Pucciniomycotina</taxon>
        <taxon>Pucciniomycetes</taxon>
        <taxon>Pucciniales</taxon>
        <taxon>Pucciniaceae</taxon>
        <taxon>Puccinia</taxon>
    </lineage>
</organism>
<evidence type="ECO:0000313" key="2">
    <source>
        <dbReference type="EMBL" id="KNE97682.1"/>
    </source>
</evidence>
<dbReference type="STRING" id="1165861.A0A0L0VEE4"/>